<dbReference type="OrthoDB" id="9805976at2"/>
<organism evidence="4 5">
    <name type="scientific">Anaerocolumna jejuensis DSM 15929</name>
    <dbReference type="NCBI Taxonomy" id="1121322"/>
    <lineage>
        <taxon>Bacteria</taxon>
        <taxon>Bacillati</taxon>
        <taxon>Bacillota</taxon>
        <taxon>Clostridia</taxon>
        <taxon>Lachnospirales</taxon>
        <taxon>Lachnospiraceae</taxon>
        <taxon>Anaerocolumna</taxon>
    </lineage>
</organism>
<dbReference type="GO" id="GO:0016491">
    <property type="term" value="F:oxidoreductase activity"/>
    <property type="evidence" value="ECO:0007669"/>
    <property type="project" value="InterPro"/>
</dbReference>
<evidence type="ECO:0000256" key="2">
    <source>
        <dbReference type="ARBA" id="ARBA00022643"/>
    </source>
</evidence>
<dbReference type="InterPro" id="IPR005025">
    <property type="entry name" value="FMN_Rdtase-like_dom"/>
</dbReference>
<evidence type="ECO:0000313" key="5">
    <source>
        <dbReference type="Proteomes" id="UP000184386"/>
    </source>
</evidence>
<dbReference type="AlphaFoldDB" id="A0A1M6K2K2"/>
<dbReference type="InterPro" id="IPR051796">
    <property type="entry name" value="ISF_SsuE-like"/>
</dbReference>
<dbReference type="RefSeq" id="WP_073272225.1">
    <property type="nucleotide sequence ID" value="NZ_FRAC01000006.1"/>
</dbReference>
<dbReference type="PANTHER" id="PTHR43278:SF2">
    <property type="entry name" value="IRON-SULFUR FLAVOPROTEIN"/>
    <property type="match status" value="1"/>
</dbReference>
<dbReference type="Proteomes" id="UP000184386">
    <property type="component" value="Unassembled WGS sequence"/>
</dbReference>
<evidence type="ECO:0000256" key="1">
    <source>
        <dbReference type="ARBA" id="ARBA00022630"/>
    </source>
</evidence>
<gene>
    <name evidence="4" type="ORF">SAMN02745136_00301</name>
</gene>
<dbReference type="PANTHER" id="PTHR43278">
    <property type="entry name" value="NAD(P)H-DEPENDENT FMN-CONTAINING OXIDOREDUCTASE YWQN-RELATED"/>
    <property type="match status" value="1"/>
</dbReference>
<dbReference type="STRING" id="1121322.SAMN02745136_00301"/>
<keyword evidence="2" id="KW-0288">FMN</keyword>
<dbReference type="EMBL" id="FRAC01000006">
    <property type="protein sequence ID" value="SHJ53124.1"/>
    <property type="molecule type" value="Genomic_DNA"/>
</dbReference>
<feature type="domain" description="NADPH-dependent FMN reductase-like" evidence="3">
    <location>
        <begin position="1"/>
        <end position="105"/>
    </location>
</feature>
<name>A0A1M6K2K2_9FIRM</name>
<dbReference type="Pfam" id="PF03358">
    <property type="entry name" value="FMN_red"/>
    <property type="match status" value="1"/>
</dbReference>
<dbReference type="SUPFAM" id="SSF52218">
    <property type="entry name" value="Flavoproteins"/>
    <property type="match status" value="1"/>
</dbReference>
<dbReference type="InterPro" id="IPR029039">
    <property type="entry name" value="Flavoprotein-like_sf"/>
</dbReference>
<proteinExistence type="predicted"/>
<keyword evidence="5" id="KW-1185">Reference proteome</keyword>
<protein>
    <submittedName>
        <fullName evidence="4">NADPH-dependent FMN reductase</fullName>
    </submittedName>
</protein>
<keyword evidence="1" id="KW-0285">Flavoprotein</keyword>
<reference evidence="4 5" key="1">
    <citation type="submission" date="2016-11" db="EMBL/GenBank/DDBJ databases">
        <authorList>
            <person name="Jaros S."/>
            <person name="Januszkiewicz K."/>
            <person name="Wedrychowicz H."/>
        </authorList>
    </citation>
    <scope>NUCLEOTIDE SEQUENCE [LARGE SCALE GENOMIC DNA]</scope>
    <source>
        <strain evidence="4 5">DSM 15929</strain>
    </source>
</reference>
<evidence type="ECO:0000259" key="3">
    <source>
        <dbReference type="Pfam" id="PF03358"/>
    </source>
</evidence>
<sequence length="233" mass="26610">MKVLILNGSPRGERSNTLIVTKAFLEGMLGSGKELETEFVTVTKYHIDHCKGCFCCWQNTPGECIIKDDMKELLQKYIQADYIIWSFPLYYYGMPSLLKAFMDRLLPINLPYIGEKEDGTNFHPSRYDLTKQQHILISTCGFCSVENNYEALLKQFDILTKGNYVKILCPEGELLQVPQLKPRKDSYLTSVRAAGEELLKHQCILPETKGELEALLVPAKQFIEMANTSWKAI</sequence>
<evidence type="ECO:0000313" key="4">
    <source>
        <dbReference type="EMBL" id="SHJ53124.1"/>
    </source>
</evidence>
<accession>A0A1M6K2K2</accession>
<dbReference type="Gene3D" id="3.40.50.360">
    <property type="match status" value="1"/>
</dbReference>